<evidence type="ECO:0000313" key="3">
    <source>
        <dbReference type="Proteomes" id="UP000243515"/>
    </source>
</evidence>
<feature type="compositionally biased region" description="Polar residues" evidence="1">
    <location>
        <begin position="239"/>
        <end position="249"/>
    </location>
</feature>
<sequence length="1316" mass="145368">MNSWLSPGGGAGAESSRSPHPSVPQSPIFQPTARRRENVVQPPAITTSLSGLQHQQGLGLVLSTPLSTTSLSSPFSHSQASYVSSPGGAARGSSPMALRLTSPSYTVPYNPQEWGPVGHVGPVCYLQTNNGIRPPQHIPLQRPLDIVPSPPPPYSPPANRPQSQDTTNQGNPAETIPIAPAPSQYATPTSSGPAAIPLEAVSRYSMPAPRPRPLSLIQLTDGDSSPSFLPPPPPLPPGNQASRSSSGNGSERHGFLNNLSSFGRRSRQYTVPGQTDTEAQPTAVAYADQIIRPPSSKRAASTGAIHNNHAWMTTTPQSRSPPRQSWEAGMPLPPPPPGPPPVSNTKNAGVSQEPTRHLHQPTSLPQNRSPPVLGTRLDSIPPTPADWVDEETSRDRLTPNNRSLHIDTTNVSTSPNPAAGTNSLATAESSSSSQRPSSGLLRSAAIRDSSVKGIRERRIESRHIRHQVSEDHSAHSAVSPSLNPWADALTTSPSHLVLPAANNSEAHRRVPKPSQLSAGSASSDDPPDTGRSRTSSGLFSNKSSTSTPRPNPSPASLSRNGFAHTPPFSPGGEPYSPTFAKEAMYAAPPKALPTPPPHSAQDLKPPSLLTVRNEDRPVSHLFHLPNDALSTPSPLSPRKISTQQPLPMDSVIRQDTDFTREAMQRYQVFIEKEVSAHSEAESLKLFAEFIISESHIRRSRYSNTFDAGSLNIQEVRGRLFEPPTPQPERSVNRPRVSPAHRTSGEGTPSMPSSRPESAWWNNYQPCLSPIASMSNDEMSSRGRPPSRWWESKSSSGGGERKVQRSKRESKYMGVPRELREAMQWGYDKPLQEAEEEPDPGASNPGPTIYGPDEYPPEKVGWHEEPSQPPEPVNATQPHQDPVHLANMHKMDVSRLITLPPPYPRHHPAVNNSHPDLITYRTTVRSISDISEIKATRHRHQSQAEDSLRSHQEKIQESRRRFKSNIQKQIVDGSISFAEAAEAEAALKAEEHRLEKDLIQTEFDSYQEKVLKPMHVILTDRIARATDCITELSSKLNDAAQRDTPDQTQEEGDAEPELLEKLTQLKWLFDAREQLHREIFDLLSESNEKYRTLVSLAYKQTKNDDKIHETDAFFIKDAMDRRVQHETDTLSRLESFMDVIEGNVKRGVEMHLSAFWDIAPSLLTLVQQIPEDLKGFQVQIPANEYEENPSYHQFPFQYLYTLLSHAEKSTYQFIESQTNLLCLLHEAKSSVMSANCKLMEAQRIRHGEPENVVRQEMHEFNAQEERELTADLKDRVATVEGQWTEALGSQIQGARERVKNSLLAEGGWEELEQLEET</sequence>
<feature type="compositionally biased region" description="Polar residues" evidence="1">
    <location>
        <begin position="310"/>
        <end position="323"/>
    </location>
</feature>
<feature type="region of interest" description="Disordered" evidence="1">
    <location>
        <begin position="68"/>
        <end position="95"/>
    </location>
</feature>
<feature type="region of interest" description="Disordered" evidence="1">
    <location>
        <begin position="934"/>
        <end position="960"/>
    </location>
</feature>
<feature type="region of interest" description="Disordered" evidence="1">
    <location>
        <begin position="134"/>
        <end position="194"/>
    </location>
</feature>
<feature type="region of interest" description="Disordered" evidence="1">
    <location>
        <begin position="831"/>
        <end position="879"/>
    </location>
</feature>
<feature type="compositionally biased region" description="Basic and acidic residues" evidence="1">
    <location>
        <begin position="449"/>
        <end position="474"/>
    </location>
</feature>
<evidence type="ECO:0000313" key="2">
    <source>
        <dbReference type="EMBL" id="OXV12090.1"/>
    </source>
</evidence>
<feature type="compositionally biased region" description="Polar residues" evidence="1">
    <location>
        <begin position="360"/>
        <end position="369"/>
    </location>
</feature>
<proteinExistence type="predicted"/>
<gene>
    <name evidence="2" type="ORF">Egran_00151</name>
</gene>
<feature type="region of interest" description="Disordered" evidence="1">
    <location>
        <begin position="719"/>
        <end position="758"/>
    </location>
</feature>
<feature type="region of interest" description="Disordered" evidence="1">
    <location>
        <begin position="771"/>
        <end position="816"/>
    </location>
</feature>
<feature type="compositionally biased region" description="Basic and acidic residues" evidence="1">
    <location>
        <begin position="798"/>
        <end position="816"/>
    </location>
</feature>
<feature type="compositionally biased region" description="Low complexity" evidence="1">
    <location>
        <begin position="84"/>
        <end position="95"/>
    </location>
</feature>
<feature type="compositionally biased region" description="Pro residues" evidence="1">
    <location>
        <begin position="228"/>
        <end position="237"/>
    </location>
</feature>
<feature type="compositionally biased region" description="Pro residues" evidence="1">
    <location>
        <begin position="148"/>
        <end position="159"/>
    </location>
</feature>
<feature type="compositionally biased region" description="Polar residues" evidence="1">
    <location>
        <begin position="15"/>
        <end position="29"/>
    </location>
</feature>
<feature type="compositionally biased region" description="Basic and acidic residues" evidence="1">
    <location>
        <begin position="855"/>
        <end position="865"/>
    </location>
</feature>
<feature type="compositionally biased region" description="Low complexity" evidence="1">
    <location>
        <begin position="429"/>
        <end position="443"/>
    </location>
</feature>
<feature type="region of interest" description="Disordered" evidence="1">
    <location>
        <begin position="623"/>
        <end position="643"/>
    </location>
</feature>
<dbReference type="EMBL" id="NPHW01002137">
    <property type="protein sequence ID" value="OXV12090.1"/>
    <property type="molecule type" value="Genomic_DNA"/>
</dbReference>
<feature type="region of interest" description="Disordered" evidence="1">
    <location>
        <begin position="1"/>
        <end position="53"/>
    </location>
</feature>
<feature type="compositionally biased region" description="Low complexity" evidence="1">
    <location>
        <begin position="783"/>
        <end position="794"/>
    </location>
</feature>
<feature type="compositionally biased region" description="Polar residues" evidence="1">
    <location>
        <begin position="628"/>
        <end position="643"/>
    </location>
</feature>
<evidence type="ECO:0000256" key="1">
    <source>
        <dbReference type="SAM" id="MobiDB-lite"/>
    </source>
</evidence>
<dbReference type="Proteomes" id="UP000243515">
    <property type="component" value="Unassembled WGS sequence"/>
</dbReference>
<accession>A0A232M6R6</accession>
<feature type="compositionally biased region" description="Polar residues" evidence="1">
    <location>
        <begin position="398"/>
        <end position="428"/>
    </location>
</feature>
<feature type="compositionally biased region" description="Pro residues" evidence="1">
    <location>
        <begin position="331"/>
        <end position="342"/>
    </location>
</feature>
<protein>
    <submittedName>
        <fullName evidence="2">Uncharacterized protein</fullName>
    </submittedName>
</protein>
<organism evidence="2 3">
    <name type="scientific">Elaphomyces granulatus</name>
    <dbReference type="NCBI Taxonomy" id="519963"/>
    <lineage>
        <taxon>Eukaryota</taxon>
        <taxon>Fungi</taxon>
        <taxon>Dikarya</taxon>
        <taxon>Ascomycota</taxon>
        <taxon>Pezizomycotina</taxon>
        <taxon>Eurotiomycetes</taxon>
        <taxon>Eurotiomycetidae</taxon>
        <taxon>Eurotiales</taxon>
        <taxon>Elaphomycetaceae</taxon>
        <taxon>Elaphomyces</taxon>
    </lineage>
</organism>
<feature type="compositionally biased region" description="Polar residues" evidence="1">
    <location>
        <begin position="744"/>
        <end position="758"/>
    </location>
</feature>
<feature type="compositionally biased region" description="Polar residues" evidence="1">
    <location>
        <begin position="343"/>
        <end position="353"/>
    </location>
</feature>
<feature type="region of interest" description="Disordered" evidence="1">
    <location>
        <begin position="503"/>
        <end position="576"/>
    </location>
</feature>
<feature type="region of interest" description="Disordered" evidence="1">
    <location>
        <begin position="212"/>
        <end position="265"/>
    </location>
</feature>
<feature type="region of interest" description="Disordered" evidence="1">
    <location>
        <begin position="1035"/>
        <end position="1055"/>
    </location>
</feature>
<dbReference type="OrthoDB" id="5367052at2759"/>
<feature type="region of interest" description="Disordered" evidence="1">
    <location>
        <begin position="306"/>
        <end position="479"/>
    </location>
</feature>
<feature type="compositionally biased region" description="Basic and acidic residues" evidence="1">
    <location>
        <begin position="941"/>
        <end position="958"/>
    </location>
</feature>
<name>A0A232M6R6_9EURO</name>
<comment type="caution">
    <text evidence="2">The sequence shown here is derived from an EMBL/GenBank/DDBJ whole genome shotgun (WGS) entry which is preliminary data.</text>
</comment>
<reference evidence="2 3" key="1">
    <citation type="journal article" date="2015" name="Environ. Microbiol.">
        <title>Metagenome sequence of Elaphomyces granulatus from sporocarp tissue reveals Ascomycota ectomycorrhizal fingerprints of genome expansion and a Proteobacteria-rich microbiome.</title>
        <authorList>
            <person name="Quandt C.A."/>
            <person name="Kohler A."/>
            <person name="Hesse C.N."/>
            <person name="Sharpton T.J."/>
            <person name="Martin F."/>
            <person name="Spatafora J.W."/>
        </authorList>
    </citation>
    <scope>NUCLEOTIDE SEQUENCE [LARGE SCALE GENOMIC DNA]</scope>
    <source>
        <strain evidence="2 3">OSC145934</strain>
    </source>
</reference>
<keyword evidence="3" id="KW-1185">Reference proteome</keyword>